<dbReference type="Gene3D" id="2.40.160.10">
    <property type="entry name" value="Porin"/>
    <property type="match status" value="1"/>
</dbReference>
<comment type="similarity">
    <text evidence="1">Belongs to the outer membrane porin (Opr) (TC 1.B.25) family.</text>
</comment>
<organism evidence="5 6">
    <name type="scientific">Campylobacter geochelonis</name>
    <dbReference type="NCBI Taxonomy" id="1780362"/>
    <lineage>
        <taxon>Bacteria</taxon>
        <taxon>Pseudomonadati</taxon>
        <taxon>Campylobacterota</taxon>
        <taxon>Epsilonproteobacteria</taxon>
        <taxon>Campylobacterales</taxon>
        <taxon>Campylobacteraceae</taxon>
        <taxon>Campylobacter</taxon>
    </lineage>
</organism>
<dbReference type="PANTHER" id="PTHR34596">
    <property type="entry name" value="CHITOPORIN"/>
    <property type="match status" value="1"/>
</dbReference>
<feature type="chain" id="PRO_5007281474" evidence="4">
    <location>
        <begin position="22"/>
        <end position="430"/>
    </location>
</feature>
<dbReference type="AlphaFoldDB" id="A0A128EE57"/>
<reference evidence="5 6" key="1">
    <citation type="submission" date="2016-02" db="EMBL/GenBank/DDBJ databases">
        <authorList>
            <consortium name="Pathogen Informatics"/>
        </authorList>
    </citation>
    <scope>NUCLEOTIDE SEQUENCE [LARGE SCALE GENOMIC DNA]</scope>
    <source>
        <strain evidence="5 6">RC20</strain>
    </source>
</reference>
<evidence type="ECO:0000256" key="2">
    <source>
        <dbReference type="ARBA" id="ARBA00022448"/>
    </source>
</evidence>
<evidence type="ECO:0000256" key="1">
    <source>
        <dbReference type="ARBA" id="ARBA00009075"/>
    </source>
</evidence>
<proteinExistence type="inferred from homology"/>
<dbReference type="OrthoDB" id="5338521at2"/>
<evidence type="ECO:0000313" key="6">
    <source>
        <dbReference type="Proteomes" id="UP000069632"/>
    </source>
</evidence>
<evidence type="ECO:0000256" key="4">
    <source>
        <dbReference type="SAM" id="SignalP"/>
    </source>
</evidence>
<sequence length="430" mass="47369">MKLSKISLAVAATLCACSLNAADSLAQALQNGKIKGELKAWYWDRTFSDDVKHNENVFNLGVLLGYESNPFYNLRFGLTLQANTTPGIEDNAKKMFNTEQYATGAVLSEAYLGYTFYQTDIKIGRQFINTPVVAGNPARIFTESFEGVSITSNDVENTTIYANYLYKFQGRTSNVNTDKNGRAPYFKDKVILAGTGAYGHDFDGVYSVGVKNSSIPNLTLQAQYALVSDVNWRNTDKNGDVNLYFAEANYELPLDALKLKFDAQYRASRTSGGLDSLKYEGDLLGLRAGVAELGGLSASVAYTTTSDSDSLIVGVGNAPATYTGLPIRGPYVYSNHAGVDAFKYEVGYDFNEVGLKGLQTLAAYVHADQDSQANNFKAKGWSASMIYSAPYWKGFTTQVIYTELEKEFDNSAKDNEQKELWLKFGYKFTI</sequence>
<feature type="signal peptide" evidence="4">
    <location>
        <begin position="1"/>
        <end position="21"/>
    </location>
</feature>
<dbReference type="InterPro" id="IPR005318">
    <property type="entry name" value="OM_porin_bac"/>
</dbReference>
<keyword evidence="3 4" id="KW-0732">Signal</keyword>
<dbReference type="PROSITE" id="PS51257">
    <property type="entry name" value="PROKAR_LIPOPROTEIN"/>
    <property type="match status" value="1"/>
</dbReference>
<dbReference type="Proteomes" id="UP000069632">
    <property type="component" value="Unassembled WGS sequence"/>
</dbReference>
<dbReference type="InterPro" id="IPR023614">
    <property type="entry name" value="Porin_dom_sf"/>
</dbReference>
<dbReference type="PANTHER" id="PTHR34596:SF2">
    <property type="entry name" value="CHITOPORIN"/>
    <property type="match status" value="1"/>
</dbReference>
<dbReference type="GO" id="GO:0015288">
    <property type="term" value="F:porin activity"/>
    <property type="evidence" value="ECO:0007669"/>
    <property type="project" value="TreeGrafter"/>
</dbReference>
<gene>
    <name evidence="5" type="ORF">ERS672216_00404</name>
</gene>
<dbReference type="Pfam" id="PF03573">
    <property type="entry name" value="OprD"/>
    <property type="match status" value="1"/>
</dbReference>
<dbReference type="EMBL" id="FIZP01000001">
    <property type="protein sequence ID" value="CZE46493.1"/>
    <property type="molecule type" value="Genomic_DNA"/>
</dbReference>
<dbReference type="RefSeq" id="WP_075539976.1">
    <property type="nucleotide sequence ID" value="NZ_CP053844.1"/>
</dbReference>
<evidence type="ECO:0000256" key="3">
    <source>
        <dbReference type="ARBA" id="ARBA00022729"/>
    </source>
</evidence>
<protein>
    <submittedName>
        <fullName evidence="5">Metalloid reductase RarA</fullName>
    </submittedName>
</protein>
<evidence type="ECO:0000313" key="5">
    <source>
        <dbReference type="EMBL" id="CZE46493.1"/>
    </source>
</evidence>
<dbReference type="GO" id="GO:0016020">
    <property type="term" value="C:membrane"/>
    <property type="evidence" value="ECO:0007669"/>
    <property type="project" value="InterPro"/>
</dbReference>
<accession>A0A128EE57</accession>
<keyword evidence="2" id="KW-0813">Transport</keyword>
<keyword evidence="6" id="KW-1185">Reference proteome</keyword>
<name>A0A128EE57_9BACT</name>